<evidence type="ECO:0000313" key="1">
    <source>
        <dbReference type="EMBL" id="NKI88555.1"/>
    </source>
</evidence>
<gene>
    <name evidence="1" type="ORF">HBN54_001142</name>
</gene>
<organism evidence="1 2">
    <name type="scientific">Hymenobacter artigasi</name>
    <dbReference type="NCBI Taxonomy" id="2719616"/>
    <lineage>
        <taxon>Bacteria</taxon>
        <taxon>Pseudomonadati</taxon>
        <taxon>Bacteroidota</taxon>
        <taxon>Cytophagia</taxon>
        <taxon>Cytophagales</taxon>
        <taxon>Hymenobacteraceae</taxon>
        <taxon>Hymenobacter</taxon>
    </lineage>
</organism>
<dbReference type="EMBL" id="JAAVTK010000002">
    <property type="protein sequence ID" value="NKI88555.1"/>
    <property type="molecule type" value="Genomic_DNA"/>
</dbReference>
<proteinExistence type="predicted"/>
<dbReference type="RefSeq" id="WP_168672175.1">
    <property type="nucleotide sequence ID" value="NZ_JAAVTK010000002.1"/>
</dbReference>
<dbReference type="Proteomes" id="UP000717634">
    <property type="component" value="Unassembled WGS sequence"/>
</dbReference>
<sequence length="138" mass="15513">MRDDANLFPGAIVKIPSRTSGGDDASTTIVVKRALAKNQNYLFINSWEYLRGWGCTNKDILVACTDTLGAGADYFVLSDLEICDDWDRGDICRICGDVILPLHNFTECEDCYKRFYKEDSDNQSIGFNTDPIGEWPVK</sequence>
<protein>
    <submittedName>
        <fullName evidence="1">Uncharacterized protein</fullName>
    </submittedName>
</protein>
<name>A0ABX1HF94_9BACT</name>
<comment type="caution">
    <text evidence="1">The sequence shown here is derived from an EMBL/GenBank/DDBJ whole genome shotgun (WGS) entry which is preliminary data.</text>
</comment>
<evidence type="ECO:0000313" key="2">
    <source>
        <dbReference type="Proteomes" id="UP000717634"/>
    </source>
</evidence>
<reference evidence="1 2" key="1">
    <citation type="submission" date="2020-03" db="EMBL/GenBank/DDBJ databases">
        <title>Genomic Encyclopedia of Type Strains, Phase IV (KMG-V): Genome sequencing to study the core and pangenomes of soil and plant-associated prokaryotes.</title>
        <authorList>
            <person name="Whitman W."/>
        </authorList>
    </citation>
    <scope>NUCLEOTIDE SEQUENCE [LARGE SCALE GENOMIC DNA]</scope>
    <source>
        <strain evidence="1 2">1B</strain>
    </source>
</reference>
<accession>A0ABX1HF94</accession>
<keyword evidence="2" id="KW-1185">Reference proteome</keyword>